<comment type="similarity">
    <text evidence="3 10">Belongs to the glycosyltransferase 22 family.</text>
</comment>
<keyword evidence="5" id="KW-0808">Transferase</keyword>
<keyword evidence="12" id="KW-1185">Reference proteome</keyword>
<feature type="transmembrane region" description="Helical" evidence="10">
    <location>
        <begin position="227"/>
        <end position="246"/>
    </location>
</feature>
<dbReference type="GO" id="GO:0000026">
    <property type="term" value="F:alpha-1,2-mannosyltransferase activity"/>
    <property type="evidence" value="ECO:0007669"/>
    <property type="project" value="TreeGrafter"/>
</dbReference>
<feature type="transmembrane region" description="Helical" evidence="10">
    <location>
        <begin position="117"/>
        <end position="137"/>
    </location>
</feature>
<dbReference type="PANTHER" id="PTHR22760:SF2">
    <property type="entry name" value="ALPHA-1,2-MANNOSYLTRANSFERASE ALG9"/>
    <property type="match status" value="1"/>
</dbReference>
<dbReference type="EMBL" id="OA882110">
    <property type="protein sequence ID" value="CAD7272880.1"/>
    <property type="molecule type" value="Genomic_DNA"/>
</dbReference>
<protein>
    <recommendedName>
        <fullName evidence="10">Mannosyltransferase</fullName>
        <ecNumber evidence="10">2.4.1.-</ecNumber>
    </recommendedName>
</protein>
<dbReference type="UniPathway" id="UPA00378"/>
<organism evidence="11">
    <name type="scientific">Notodromas monacha</name>
    <dbReference type="NCBI Taxonomy" id="399045"/>
    <lineage>
        <taxon>Eukaryota</taxon>
        <taxon>Metazoa</taxon>
        <taxon>Ecdysozoa</taxon>
        <taxon>Arthropoda</taxon>
        <taxon>Crustacea</taxon>
        <taxon>Oligostraca</taxon>
        <taxon>Ostracoda</taxon>
        <taxon>Podocopa</taxon>
        <taxon>Podocopida</taxon>
        <taxon>Cypridocopina</taxon>
        <taxon>Cypridoidea</taxon>
        <taxon>Cyprididae</taxon>
        <taxon>Notodromas</taxon>
    </lineage>
</organism>
<comment type="subcellular location">
    <subcellularLocation>
        <location evidence="1 10">Endoplasmic reticulum membrane</location>
        <topology evidence="1 10">Multi-pass membrane protein</topology>
    </subcellularLocation>
</comment>
<feature type="transmembrane region" description="Helical" evidence="10">
    <location>
        <begin position="191"/>
        <end position="215"/>
    </location>
</feature>
<sequence>MAPRGLRKRREIRSPEATVQHLRNHGFKEGDGEWAPGCFAAFKVLVSIRLASAVWNGIADCDETYNYWEPAHFLIYGFGFQTWEYSPEYALRSYAYVALHAFPGLCYAWLIQWNPMLVFFFLRCVLGFACALCEVYFYSGIKERFGARCGRMTLGLLLSSAGMFHAATAFLPSSFSMYLTMLAMGAWFNGLYELAVVSVAISALLGWPFAAILGIPIAVDVLLRKQLIWRFTKASVISLLVILAPMTNLDSYMYGKLVIASWNIIKYNVLGSGSELYGVEPLSFYVLNGFLNMNIAFLAALVALPIVTFERTFQGPKKDTQALPVWLALMGMYLWILIFFSQPHKEERFLFPIYPLICLAASMTVESALNLASDLINRHLSDFKTIKVKAVEGIKWFPVAFLLVSTLLSVSRVAAVYKGYHGALEVYMEMGELARGERAEKNVVDLSAERNTTLCLGKEWHRFPSSFFLPSRKWRVEFLHSEFRGLLPKHYEAGINATSIIPTGMNDRNQEEESRYVDESACDLIIDYDPSGDDDCGSAREPCYSRDLSTWIKLHSAPFLDAPKSSKLFRSFYVPYLSDRKCTFGSYDLLGRRINKRRSS</sequence>
<dbReference type="InterPro" id="IPR005599">
    <property type="entry name" value="GPI_mannosylTrfase"/>
</dbReference>
<keyword evidence="6 10" id="KW-0812">Transmembrane</keyword>
<feature type="transmembrane region" description="Helical" evidence="10">
    <location>
        <begin position="93"/>
        <end position="111"/>
    </location>
</feature>
<dbReference type="OrthoDB" id="497541at2759"/>
<evidence type="ECO:0000256" key="6">
    <source>
        <dbReference type="ARBA" id="ARBA00022692"/>
    </source>
</evidence>
<keyword evidence="9 10" id="KW-0472">Membrane</keyword>
<dbReference type="EC" id="2.4.1.-" evidence="10"/>
<dbReference type="Pfam" id="PF03901">
    <property type="entry name" value="Glyco_transf_22"/>
    <property type="match status" value="1"/>
</dbReference>
<evidence type="ECO:0000256" key="3">
    <source>
        <dbReference type="ARBA" id="ARBA00007063"/>
    </source>
</evidence>
<feature type="transmembrane region" description="Helical" evidence="10">
    <location>
        <begin position="149"/>
        <end position="171"/>
    </location>
</feature>
<evidence type="ECO:0000256" key="4">
    <source>
        <dbReference type="ARBA" id="ARBA00022676"/>
    </source>
</evidence>
<gene>
    <name evidence="11" type="ORF">NMOB1V02_LOCUS797</name>
</gene>
<evidence type="ECO:0000256" key="1">
    <source>
        <dbReference type="ARBA" id="ARBA00004477"/>
    </source>
</evidence>
<keyword evidence="8 10" id="KW-1133">Transmembrane helix</keyword>
<dbReference type="AlphaFoldDB" id="A0A7R9BE73"/>
<feature type="transmembrane region" description="Helical" evidence="10">
    <location>
        <begin position="353"/>
        <end position="376"/>
    </location>
</feature>
<feature type="transmembrane region" description="Helical" evidence="10">
    <location>
        <begin position="321"/>
        <end position="341"/>
    </location>
</feature>
<proteinExistence type="inferred from homology"/>
<evidence type="ECO:0000256" key="8">
    <source>
        <dbReference type="ARBA" id="ARBA00022989"/>
    </source>
</evidence>
<dbReference type="GO" id="GO:0005789">
    <property type="term" value="C:endoplasmic reticulum membrane"/>
    <property type="evidence" value="ECO:0007669"/>
    <property type="project" value="UniProtKB-SubCell"/>
</dbReference>
<evidence type="ECO:0000313" key="12">
    <source>
        <dbReference type="Proteomes" id="UP000678499"/>
    </source>
</evidence>
<name>A0A7R9BE73_9CRUS</name>
<keyword evidence="4 10" id="KW-0328">Glycosyltransferase</keyword>
<dbReference type="GO" id="GO:0006487">
    <property type="term" value="P:protein N-linked glycosylation"/>
    <property type="evidence" value="ECO:0007669"/>
    <property type="project" value="TreeGrafter"/>
</dbReference>
<evidence type="ECO:0000256" key="7">
    <source>
        <dbReference type="ARBA" id="ARBA00022824"/>
    </source>
</evidence>
<evidence type="ECO:0000313" key="11">
    <source>
        <dbReference type="EMBL" id="CAD7272880.1"/>
    </source>
</evidence>
<evidence type="ECO:0000256" key="10">
    <source>
        <dbReference type="RuleBase" id="RU363075"/>
    </source>
</evidence>
<feature type="transmembrane region" description="Helical" evidence="10">
    <location>
        <begin position="284"/>
        <end position="309"/>
    </location>
</feature>
<feature type="transmembrane region" description="Helical" evidence="10">
    <location>
        <begin position="396"/>
        <end position="417"/>
    </location>
</feature>
<evidence type="ECO:0000256" key="9">
    <source>
        <dbReference type="ARBA" id="ARBA00023136"/>
    </source>
</evidence>
<dbReference type="EMBL" id="CAJPEX010000073">
    <property type="protein sequence ID" value="CAG0913032.1"/>
    <property type="molecule type" value="Genomic_DNA"/>
</dbReference>
<accession>A0A7R9BE73</accession>
<evidence type="ECO:0000256" key="2">
    <source>
        <dbReference type="ARBA" id="ARBA00004922"/>
    </source>
</evidence>
<dbReference type="Proteomes" id="UP000678499">
    <property type="component" value="Unassembled WGS sequence"/>
</dbReference>
<comment type="pathway">
    <text evidence="2">Protein modification; protein glycosylation.</text>
</comment>
<keyword evidence="7 10" id="KW-0256">Endoplasmic reticulum</keyword>
<evidence type="ECO:0000256" key="5">
    <source>
        <dbReference type="ARBA" id="ARBA00022679"/>
    </source>
</evidence>
<dbReference type="PANTHER" id="PTHR22760">
    <property type="entry name" value="GLYCOSYLTRANSFERASE"/>
    <property type="match status" value="1"/>
</dbReference>
<reference evidence="11" key="1">
    <citation type="submission" date="2020-11" db="EMBL/GenBank/DDBJ databases">
        <authorList>
            <person name="Tran Van P."/>
        </authorList>
    </citation>
    <scope>NUCLEOTIDE SEQUENCE</scope>
</reference>